<dbReference type="PROSITE" id="PS51194">
    <property type="entry name" value="HELICASE_CTER"/>
    <property type="match status" value="1"/>
</dbReference>
<dbReference type="GO" id="GO:0016787">
    <property type="term" value="F:hydrolase activity"/>
    <property type="evidence" value="ECO:0007669"/>
    <property type="project" value="UniProtKB-KW"/>
</dbReference>
<proteinExistence type="predicted"/>
<dbReference type="Pfam" id="PF00271">
    <property type="entry name" value="Helicase_C"/>
    <property type="match status" value="1"/>
</dbReference>
<dbReference type="AlphaFoldDB" id="A0A8S9RBW2"/>
<dbReference type="SMART" id="SM00490">
    <property type="entry name" value="HELICc"/>
    <property type="match status" value="1"/>
</dbReference>
<evidence type="ECO:0000256" key="3">
    <source>
        <dbReference type="ARBA" id="ARBA00022840"/>
    </source>
</evidence>
<sequence length="356" mass="40590">MEAILNLIQTPGLVIFGVSVVNYILKNSMKRKFKDAETVINIHLAAERFMSLILPLQLKNPLQLEKLDWDSEILELCLDNVWDEKPLMSGGMIMDGEPILSLPPKSTELRKVELSKEEVDFYKALEKETRGFYKENETVGMVNKDFKEVLARLMRLRQACNHPLLVSSGLPCTSSLAEIARNLPYGSSKLKATLEILSDGLVQKGVKALVFTQWTKMLDLLEDSLKESSFQYRRFDGKMSMESRHKSIEEFKNLPEVNVMILSLKAASVGLNLVAASLVLIMDPWWNPTTEDQAIDRVHRIGQTRPVRVVRLLVNDSVKDRLLKLQEKKKKMVACAFGKCDQRFSVEDWEHLLVVD</sequence>
<evidence type="ECO:0000313" key="7">
    <source>
        <dbReference type="Proteomes" id="UP000712600"/>
    </source>
</evidence>
<organism evidence="6 7">
    <name type="scientific">Brassica cretica</name>
    <name type="common">Mustard</name>
    <dbReference type="NCBI Taxonomy" id="69181"/>
    <lineage>
        <taxon>Eukaryota</taxon>
        <taxon>Viridiplantae</taxon>
        <taxon>Streptophyta</taxon>
        <taxon>Embryophyta</taxon>
        <taxon>Tracheophyta</taxon>
        <taxon>Spermatophyta</taxon>
        <taxon>Magnoliopsida</taxon>
        <taxon>eudicotyledons</taxon>
        <taxon>Gunneridae</taxon>
        <taxon>Pentapetalae</taxon>
        <taxon>rosids</taxon>
        <taxon>malvids</taxon>
        <taxon>Brassicales</taxon>
        <taxon>Brassicaceae</taxon>
        <taxon>Brassiceae</taxon>
        <taxon>Brassica</taxon>
    </lineage>
</organism>
<dbReference type="Pfam" id="PF00176">
    <property type="entry name" value="SNF2-rel_dom"/>
    <property type="match status" value="1"/>
</dbReference>
<comment type="caution">
    <text evidence="6">The sequence shown here is derived from an EMBL/GenBank/DDBJ whole genome shotgun (WGS) entry which is preliminary data.</text>
</comment>
<dbReference type="InterPro" id="IPR049730">
    <property type="entry name" value="SNF2/RAD54-like_C"/>
</dbReference>
<protein>
    <recommendedName>
        <fullName evidence="5">Helicase C-terminal domain-containing protein</fullName>
    </recommendedName>
</protein>
<keyword evidence="1" id="KW-0547">Nucleotide-binding</keyword>
<dbReference type="GO" id="GO:0006281">
    <property type="term" value="P:DNA repair"/>
    <property type="evidence" value="ECO:0007669"/>
    <property type="project" value="TreeGrafter"/>
</dbReference>
<dbReference type="Gene3D" id="3.40.50.300">
    <property type="entry name" value="P-loop containing nucleotide triphosphate hydrolases"/>
    <property type="match status" value="1"/>
</dbReference>
<dbReference type="GO" id="GO:0005524">
    <property type="term" value="F:ATP binding"/>
    <property type="evidence" value="ECO:0007669"/>
    <property type="project" value="UniProtKB-KW"/>
</dbReference>
<feature type="domain" description="Helicase C-terminal" evidence="5">
    <location>
        <begin position="189"/>
        <end position="350"/>
    </location>
</feature>
<accession>A0A8S9RBW2</accession>
<dbReference type="EMBL" id="QGKX02000095">
    <property type="protein sequence ID" value="KAF3570303.1"/>
    <property type="molecule type" value="Genomic_DNA"/>
</dbReference>
<dbReference type="PANTHER" id="PTHR45626:SF16">
    <property type="entry name" value="ATP-DEPENDENT HELICASE ULS1"/>
    <property type="match status" value="1"/>
</dbReference>
<name>A0A8S9RBW2_BRACR</name>
<dbReference type="CDD" id="cd18793">
    <property type="entry name" value="SF2_C_SNF"/>
    <property type="match status" value="1"/>
</dbReference>
<gene>
    <name evidence="6" type="ORF">F2Q69_00063576</name>
</gene>
<dbReference type="GO" id="GO:0005634">
    <property type="term" value="C:nucleus"/>
    <property type="evidence" value="ECO:0007669"/>
    <property type="project" value="TreeGrafter"/>
</dbReference>
<evidence type="ECO:0000313" key="6">
    <source>
        <dbReference type="EMBL" id="KAF3570303.1"/>
    </source>
</evidence>
<dbReference type="SUPFAM" id="SSF52540">
    <property type="entry name" value="P-loop containing nucleoside triphosphate hydrolases"/>
    <property type="match status" value="1"/>
</dbReference>
<keyword evidence="4" id="KW-1133">Transmembrane helix</keyword>
<feature type="transmembrane region" description="Helical" evidence="4">
    <location>
        <begin position="6"/>
        <end position="25"/>
    </location>
</feature>
<dbReference type="InterPro" id="IPR050628">
    <property type="entry name" value="SNF2_RAD54_helicase_TF"/>
</dbReference>
<dbReference type="InterPro" id="IPR027417">
    <property type="entry name" value="P-loop_NTPase"/>
</dbReference>
<dbReference type="InterPro" id="IPR001650">
    <property type="entry name" value="Helicase_C-like"/>
</dbReference>
<dbReference type="GO" id="GO:0008094">
    <property type="term" value="F:ATP-dependent activity, acting on DNA"/>
    <property type="evidence" value="ECO:0007669"/>
    <property type="project" value="TreeGrafter"/>
</dbReference>
<evidence type="ECO:0000256" key="2">
    <source>
        <dbReference type="ARBA" id="ARBA00022801"/>
    </source>
</evidence>
<dbReference type="PANTHER" id="PTHR45626">
    <property type="entry name" value="TRANSCRIPTION TERMINATION FACTOR 2-RELATED"/>
    <property type="match status" value="1"/>
</dbReference>
<keyword evidence="3" id="KW-0067">ATP-binding</keyword>
<evidence type="ECO:0000256" key="4">
    <source>
        <dbReference type="SAM" id="Phobius"/>
    </source>
</evidence>
<keyword evidence="4" id="KW-0472">Membrane</keyword>
<evidence type="ECO:0000259" key="5">
    <source>
        <dbReference type="PROSITE" id="PS51194"/>
    </source>
</evidence>
<dbReference type="Proteomes" id="UP000712600">
    <property type="component" value="Unassembled WGS sequence"/>
</dbReference>
<reference evidence="6" key="1">
    <citation type="submission" date="2019-12" db="EMBL/GenBank/DDBJ databases">
        <title>Genome sequencing and annotation of Brassica cretica.</title>
        <authorList>
            <person name="Studholme D.J."/>
            <person name="Sarris P."/>
        </authorList>
    </citation>
    <scope>NUCLEOTIDE SEQUENCE</scope>
    <source>
        <strain evidence="6">PFS-109/04</strain>
        <tissue evidence="6">Leaf</tissue>
    </source>
</reference>
<keyword evidence="4" id="KW-0812">Transmembrane</keyword>
<keyword evidence="2" id="KW-0378">Hydrolase</keyword>
<evidence type="ECO:0000256" key="1">
    <source>
        <dbReference type="ARBA" id="ARBA00022741"/>
    </source>
</evidence>
<dbReference type="InterPro" id="IPR000330">
    <property type="entry name" value="SNF2_N"/>
</dbReference>